<comment type="caution">
    <text evidence="1">The sequence shown here is derived from an EMBL/GenBank/DDBJ whole genome shotgun (WGS) entry which is preliminary data.</text>
</comment>
<dbReference type="AlphaFoldDB" id="A0A848MH85"/>
<gene>
    <name evidence="1" type="ORF">GW590_06210</name>
</gene>
<dbReference type="RefSeq" id="WP_169402165.1">
    <property type="nucleotide sequence ID" value="NZ_JAADJU010000003.1"/>
</dbReference>
<protein>
    <submittedName>
        <fullName evidence="1">Uncharacterized protein</fullName>
    </submittedName>
</protein>
<accession>A0A848MH85</accession>
<proteinExistence type="predicted"/>
<sequence length="130" mass="14834">MKLPDTLSSLEWIQVRASRSDRLILEIANTPAWFGCYPQAICIAMDTGLIIDDIDWLQRVCLWFASMRSCVNDCLLLESDRLFLARSHHAAQSTSEWENSLNQQLAVTDWLTKNGAMSMTSTPHQMGSWR</sequence>
<evidence type="ECO:0000313" key="2">
    <source>
        <dbReference type="Proteomes" id="UP000585363"/>
    </source>
</evidence>
<organism evidence="1 2">
    <name type="scientific">Rouxiella aceris</name>
    <dbReference type="NCBI Taxonomy" id="2703884"/>
    <lineage>
        <taxon>Bacteria</taxon>
        <taxon>Pseudomonadati</taxon>
        <taxon>Pseudomonadota</taxon>
        <taxon>Gammaproteobacteria</taxon>
        <taxon>Enterobacterales</taxon>
        <taxon>Yersiniaceae</taxon>
        <taxon>Rouxiella</taxon>
    </lineage>
</organism>
<name>A0A848MH85_9GAMM</name>
<dbReference type="EMBL" id="JAADJU010000003">
    <property type="protein sequence ID" value="NMP26460.1"/>
    <property type="molecule type" value="Genomic_DNA"/>
</dbReference>
<evidence type="ECO:0000313" key="1">
    <source>
        <dbReference type="EMBL" id="NMP26460.1"/>
    </source>
</evidence>
<reference evidence="1 2" key="2">
    <citation type="submission" date="2020-06" db="EMBL/GenBank/DDBJ databases">
        <title>Polyphasic characterization of a Rahnella strain isolated from tree sap.</title>
        <authorList>
            <person name="Kim I.S."/>
        </authorList>
    </citation>
    <scope>NUCLEOTIDE SEQUENCE [LARGE SCALE GENOMIC DNA]</scope>
    <source>
        <strain evidence="1 2">SAP-1</strain>
    </source>
</reference>
<dbReference type="Proteomes" id="UP000585363">
    <property type="component" value="Unassembled WGS sequence"/>
</dbReference>
<keyword evidence="2" id="KW-1185">Reference proteome</keyword>
<reference evidence="1 2" key="1">
    <citation type="submission" date="2020-01" db="EMBL/GenBank/DDBJ databases">
        <authorList>
            <person name="Lee S.D."/>
        </authorList>
    </citation>
    <scope>NUCLEOTIDE SEQUENCE [LARGE SCALE GENOMIC DNA]</scope>
    <source>
        <strain evidence="1 2">SAP-1</strain>
    </source>
</reference>